<dbReference type="GO" id="GO:0007264">
    <property type="term" value="P:small GTPase-mediated signal transduction"/>
    <property type="evidence" value="ECO:0007669"/>
    <property type="project" value="TreeGrafter"/>
</dbReference>
<feature type="compositionally biased region" description="Polar residues" evidence="2">
    <location>
        <begin position="360"/>
        <end position="374"/>
    </location>
</feature>
<feature type="compositionally biased region" description="Low complexity" evidence="2">
    <location>
        <begin position="1343"/>
        <end position="1360"/>
    </location>
</feature>
<proteinExistence type="predicted"/>
<feature type="region of interest" description="Disordered" evidence="2">
    <location>
        <begin position="1275"/>
        <end position="1300"/>
    </location>
</feature>
<organism evidence="4 5">
    <name type="scientific">Ladona fulva</name>
    <name type="common">Scarce chaser dragonfly</name>
    <name type="synonym">Libellula fulva</name>
    <dbReference type="NCBI Taxonomy" id="123851"/>
    <lineage>
        <taxon>Eukaryota</taxon>
        <taxon>Metazoa</taxon>
        <taxon>Ecdysozoa</taxon>
        <taxon>Arthropoda</taxon>
        <taxon>Hexapoda</taxon>
        <taxon>Insecta</taxon>
        <taxon>Pterygota</taxon>
        <taxon>Palaeoptera</taxon>
        <taxon>Odonata</taxon>
        <taxon>Epiprocta</taxon>
        <taxon>Anisoptera</taxon>
        <taxon>Libelluloidea</taxon>
        <taxon>Libellulidae</taxon>
        <taxon>Ladona</taxon>
    </lineage>
</organism>
<feature type="compositionally biased region" description="Low complexity" evidence="2">
    <location>
        <begin position="515"/>
        <end position="544"/>
    </location>
</feature>
<sequence>MLKMYFRELPNPLCTYHLYHRFVGAVQAPHGNRLALMREVVKSLPPPHYRTLEYLMKHLARVAQRGGETGMTPRNVAIVWAPNLLRCKELEVGGVAALQGVGVQAVVTEFLVCYADLIFGTTEKGALAQRLRQRPAQHLSPDQHKLPPDVSPNLVAAFAAENGEDSATPKRSRPKSLAISTPTKLLSLEEARTRALLAATGKADQEYIEVVIDVPARKRGSLKSKRSPGLGWKAFFSKKVPLQQRQQSSSSLTSKRNILGGGYSPGAAGATASSQLRGMVSPSELRTQEKAMTESDLMQNRRRLRPVKSAESLSSAVASAGSSTRNSAALDLEIGLGSIEGVLDQITGQSSSAMIGDTGLPSSPSVTGKPSHSRSVSHDSYFDHLAEPVLLMTEDDVEQEEEGELGESENLDGLLDLSEIQLDFELEEREMRIFSEDETLVSTTPIGSGGSLSRSPLLPHPSRRRLIGSPQGSGPRARPEDTGSSADPSPKKKKSGTSAISPGARKRSKVEAKSKAVATSSSPSPVSSPLRSAPVRPPSSSMPSVGQRSCFGGDDEDEEEELRFIDSQSPEPMPPSTTSFHRTSPTSYMSRQSSHSPSSNHNHYSQPYQQQQVVVHAEVHPSPSEDASSLSRADATVSDNESFTVHGGETSSEGDLPAEAGGTHPENEDEEDDEDEGGVLYTPLVNDATAETTPVEQSTPAYENVPWVRGQTGALNGDDQITTNLLEKRKCPAATPRNLDSAPIGRVYQNIGSSYSENHEENNDEAVYEEVQVIKDKSDLQRTTSPISSVTRRNDVASTSSKNNASKKGETDPEEVYQQVKAFRKSVQEVNEILGGVPEQTQLPKMDGQQNKTLGSEDSVQNSREAPSAANEQCAMVKEVSVNSELLSSSNGSSEESSEGRMPSEEMALLRTPSGRSGLSVSGTNRRASLPASSTSSFTEDSHRRRFDSEIGRDILRERRVKLELERVRGEPGSGVSSPVSSDGTGTRLTPSPVSTPQRTLSPAPPKSPASMQTSERHSPAPSASSASTVPPRSPVPPQSPAPPRSPAPSSSPVPSHSPAHSRSPAFSHSSAPPRSPAPSSSSAPSHSPAPVHSPVPSLSPLPPQSPAPCSSPVFSRSPAPPLSPASPRSPIPPISPASPHSPLPVRSPLSPLPPYSPITHSPALSPISPTTPKSPSYPLALSPTNSVNSPSHVASTSIGASCLRSPTIPMDLPSGPNSSSSSPARTPFKKNDENHRLVNVGTSLTDVTADCVKNSSAKKDSAIKTLENGFESGCRGWGSEGGSLRGLPGRSWSVSDSRRLAVRKASVRELLSRFEGKEGGEGEEKSGRRASAPSHRRPTPPCLRARASRSSPASALSVSLDEERFLASAREATNSPSKSGEIPTCNESPSKGDGQLIRVRTSPDINTEAEDSEEQSLLMEQQSDSTGVFLRSLTW</sequence>
<feature type="compositionally biased region" description="Low complexity" evidence="2">
    <location>
        <begin position="879"/>
        <end position="895"/>
    </location>
</feature>
<feature type="compositionally biased region" description="Low complexity" evidence="2">
    <location>
        <begin position="1020"/>
        <end position="1031"/>
    </location>
</feature>
<feature type="compositionally biased region" description="Low complexity" evidence="2">
    <location>
        <begin position="587"/>
        <end position="615"/>
    </location>
</feature>
<feature type="region of interest" description="Disordered" evidence="2">
    <location>
        <begin position="835"/>
        <end position="1242"/>
    </location>
</feature>
<dbReference type="Gene3D" id="1.10.555.10">
    <property type="entry name" value="Rho GTPase activation protein"/>
    <property type="match status" value="1"/>
</dbReference>
<feature type="compositionally biased region" description="Low complexity" evidence="2">
    <location>
        <begin position="974"/>
        <end position="987"/>
    </location>
</feature>
<dbReference type="SUPFAM" id="SSF48350">
    <property type="entry name" value="GTPase activation domain, GAP"/>
    <property type="match status" value="1"/>
</dbReference>
<feature type="compositionally biased region" description="Basic and acidic residues" evidence="2">
    <location>
        <begin position="1317"/>
        <end position="1328"/>
    </location>
</feature>
<feature type="compositionally biased region" description="Low complexity" evidence="2">
    <location>
        <begin position="1166"/>
        <end position="1179"/>
    </location>
</feature>
<accession>A0A8K0K136</accession>
<feature type="compositionally biased region" description="Polar residues" evidence="2">
    <location>
        <begin position="988"/>
        <end position="1001"/>
    </location>
</feature>
<feature type="compositionally biased region" description="Pro residues" evidence="2">
    <location>
        <begin position="1119"/>
        <end position="1143"/>
    </location>
</feature>
<feature type="region of interest" description="Disordered" evidence="2">
    <location>
        <begin position="435"/>
        <end position="721"/>
    </location>
</feature>
<dbReference type="EMBL" id="KZ308277">
    <property type="protein sequence ID" value="KAG8226366.1"/>
    <property type="molecule type" value="Genomic_DNA"/>
</dbReference>
<feature type="region of interest" description="Disordered" evidence="2">
    <location>
        <begin position="1317"/>
        <end position="1397"/>
    </location>
</feature>
<feature type="compositionally biased region" description="Low complexity" evidence="2">
    <location>
        <begin position="1214"/>
        <end position="1224"/>
    </location>
</feature>
<dbReference type="InterPro" id="IPR000198">
    <property type="entry name" value="RhoGAP_dom"/>
</dbReference>
<feature type="compositionally biased region" description="Polar residues" evidence="2">
    <location>
        <begin position="781"/>
        <end position="791"/>
    </location>
</feature>
<dbReference type="InterPro" id="IPR051576">
    <property type="entry name" value="PX-Rho_GAP"/>
</dbReference>
<evidence type="ECO:0000256" key="2">
    <source>
        <dbReference type="SAM" id="MobiDB-lite"/>
    </source>
</evidence>
<dbReference type="Pfam" id="PF00620">
    <property type="entry name" value="RhoGAP"/>
    <property type="match status" value="1"/>
</dbReference>
<dbReference type="InterPro" id="IPR008936">
    <property type="entry name" value="Rho_GTPase_activation_prot"/>
</dbReference>
<dbReference type="PROSITE" id="PS50238">
    <property type="entry name" value="RHOGAP"/>
    <property type="match status" value="1"/>
</dbReference>
<evidence type="ECO:0000259" key="3">
    <source>
        <dbReference type="PROSITE" id="PS50238"/>
    </source>
</evidence>
<protein>
    <recommendedName>
        <fullName evidence="3">Rho-GAP domain-containing protein</fullName>
    </recommendedName>
</protein>
<name>A0A8K0K136_LADFU</name>
<feature type="compositionally biased region" description="Polar residues" evidence="2">
    <location>
        <begin position="566"/>
        <end position="586"/>
    </location>
</feature>
<dbReference type="PANTHER" id="PTHR15729:SF10">
    <property type="entry name" value="GTPASE-ACTIVATING PROTEIN CDGAPR"/>
    <property type="match status" value="1"/>
</dbReference>
<dbReference type="Proteomes" id="UP000792457">
    <property type="component" value="Unassembled WGS sequence"/>
</dbReference>
<gene>
    <name evidence="4" type="ORF">J437_LFUL007723</name>
</gene>
<feature type="compositionally biased region" description="Polar residues" evidence="2">
    <location>
        <begin position="625"/>
        <end position="653"/>
    </location>
</feature>
<reference evidence="4" key="1">
    <citation type="submission" date="2013-04" db="EMBL/GenBank/DDBJ databases">
        <authorList>
            <person name="Qu J."/>
            <person name="Murali S.C."/>
            <person name="Bandaranaike D."/>
            <person name="Bellair M."/>
            <person name="Blankenburg K."/>
            <person name="Chao H."/>
            <person name="Dinh H."/>
            <person name="Doddapaneni H."/>
            <person name="Downs B."/>
            <person name="Dugan-Rocha S."/>
            <person name="Elkadiri S."/>
            <person name="Gnanaolivu R.D."/>
            <person name="Hernandez B."/>
            <person name="Javaid M."/>
            <person name="Jayaseelan J.C."/>
            <person name="Lee S."/>
            <person name="Li M."/>
            <person name="Ming W."/>
            <person name="Munidasa M."/>
            <person name="Muniz J."/>
            <person name="Nguyen L."/>
            <person name="Ongeri F."/>
            <person name="Osuji N."/>
            <person name="Pu L.-L."/>
            <person name="Puazo M."/>
            <person name="Qu C."/>
            <person name="Quiroz J."/>
            <person name="Raj R."/>
            <person name="Weissenberger G."/>
            <person name="Xin Y."/>
            <person name="Zou X."/>
            <person name="Han Y."/>
            <person name="Richards S."/>
            <person name="Worley K."/>
            <person name="Muzny D."/>
            <person name="Gibbs R."/>
        </authorList>
    </citation>
    <scope>NUCLEOTIDE SEQUENCE</scope>
    <source>
        <strain evidence="4">Sampled in the wild</strain>
    </source>
</reference>
<feature type="region of interest" description="Disordered" evidence="2">
    <location>
        <begin position="353"/>
        <end position="378"/>
    </location>
</feature>
<feature type="compositionally biased region" description="Polar residues" evidence="2">
    <location>
        <begin position="839"/>
        <end position="865"/>
    </location>
</feature>
<feature type="compositionally biased region" description="Low complexity" evidence="2">
    <location>
        <begin position="797"/>
        <end position="806"/>
    </location>
</feature>
<feature type="compositionally biased region" description="Pro residues" evidence="2">
    <location>
        <begin position="1032"/>
        <end position="1052"/>
    </location>
</feature>
<feature type="compositionally biased region" description="Basic and acidic residues" evidence="2">
    <location>
        <begin position="940"/>
        <end position="970"/>
    </location>
</feature>
<reference evidence="4" key="2">
    <citation type="submission" date="2017-10" db="EMBL/GenBank/DDBJ databases">
        <title>Ladona fulva Genome sequencing and assembly.</title>
        <authorList>
            <person name="Murali S."/>
            <person name="Richards S."/>
            <person name="Bandaranaike D."/>
            <person name="Bellair M."/>
            <person name="Blankenburg K."/>
            <person name="Chao H."/>
            <person name="Dinh H."/>
            <person name="Doddapaneni H."/>
            <person name="Dugan-Rocha S."/>
            <person name="Elkadiri S."/>
            <person name="Gnanaolivu R."/>
            <person name="Hernandez B."/>
            <person name="Skinner E."/>
            <person name="Javaid M."/>
            <person name="Lee S."/>
            <person name="Li M."/>
            <person name="Ming W."/>
            <person name="Munidasa M."/>
            <person name="Muniz J."/>
            <person name="Nguyen L."/>
            <person name="Hughes D."/>
            <person name="Osuji N."/>
            <person name="Pu L.-L."/>
            <person name="Puazo M."/>
            <person name="Qu C."/>
            <person name="Quiroz J."/>
            <person name="Raj R."/>
            <person name="Weissenberger G."/>
            <person name="Xin Y."/>
            <person name="Zou X."/>
            <person name="Han Y."/>
            <person name="Worley K."/>
            <person name="Muzny D."/>
            <person name="Gibbs R."/>
        </authorList>
    </citation>
    <scope>NUCLEOTIDE SEQUENCE</scope>
    <source>
        <strain evidence="4">Sampled in the wild</strain>
    </source>
</reference>
<evidence type="ECO:0000256" key="1">
    <source>
        <dbReference type="ARBA" id="ARBA00022468"/>
    </source>
</evidence>
<feature type="region of interest" description="Disordered" evidence="2">
    <location>
        <begin position="777"/>
        <end position="815"/>
    </location>
</feature>
<feature type="compositionally biased region" description="Polar residues" evidence="2">
    <location>
        <begin position="689"/>
        <end position="701"/>
    </location>
</feature>
<dbReference type="OrthoDB" id="7401281at2759"/>
<keyword evidence="5" id="KW-1185">Reference proteome</keyword>
<evidence type="ECO:0000313" key="4">
    <source>
        <dbReference type="EMBL" id="KAG8226366.1"/>
    </source>
</evidence>
<keyword evidence="1" id="KW-0343">GTPase activation</keyword>
<feature type="region of interest" description="Disordered" evidence="2">
    <location>
        <begin position="243"/>
        <end position="310"/>
    </location>
</feature>
<comment type="caution">
    <text evidence="4">The sequence shown here is derived from an EMBL/GenBank/DDBJ whole genome shotgun (WGS) entry which is preliminary data.</text>
</comment>
<feature type="compositionally biased region" description="Pro residues" evidence="2">
    <location>
        <begin position="1092"/>
        <end position="1107"/>
    </location>
</feature>
<feature type="compositionally biased region" description="Low complexity" evidence="2">
    <location>
        <begin position="1053"/>
        <end position="1091"/>
    </location>
</feature>
<feature type="domain" description="Rho-GAP" evidence="3">
    <location>
        <begin position="1"/>
        <end position="119"/>
    </location>
</feature>
<evidence type="ECO:0000313" key="5">
    <source>
        <dbReference type="Proteomes" id="UP000792457"/>
    </source>
</evidence>
<dbReference type="PANTHER" id="PTHR15729">
    <property type="entry name" value="CDC42 GTPASE-ACTIVATING PROTEIN"/>
    <property type="match status" value="1"/>
</dbReference>
<feature type="compositionally biased region" description="Gly residues" evidence="2">
    <location>
        <begin position="1276"/>
        <end position="1285"/>
    </location>
</feature>
<feature type="compositionally biased region" description="Low complexity" evidence="2">
    <location>
        <begin position="1108"/>
        <end position="1118"/>
    </location>
</feature>
<feature type="compositionally biased region" description="Polar residues" evidence="2">
    <location>
        <begin position="1183"/>
        <end position="1200"/>
    </location>
</feature>
<dbReference type="SMART" id="SM00324">
    <property type="entry name" value="RhoGAP"/>
    <property type="match status" value="1"/>
</dbReference>
<feature type="compositionally biased region" description="Acidic residues" evidence="2">
    <location>
        <begin position="667"/>
        <end position="677"/>
    </location>
</feature>
<dbReference type="GO" id="GO:0005096">
    <property type="term" value="F:GTPase activator activity"/>
    <property type="evidence" value="ECO:0007669"/>
    <property type="project" value="UniProtKB-KW"/>
</dbReference>
<feature type="compositionally biased region" description="Polar residues" evidence="2">
    <location>
        <begin position="914"/>
        <end position="939"/>
    </location>
</feature>